<proteinExistence type="predicted"/>
<comment type="caution">
    <text evidence="1">The sequence shown here is derived from an EMBL/GenBank/DDBJ whole genome shotgun (WGS) entry which is preliminary data.</text>
</comment>
<organism evidence="1 2">
    <name type="scientific">Alligator mississippiensis</name>
    <name type="common">American alligator</name>
    <dbReference type="NCBI Taxonomy" id="8496"/>
    <lineage>
        <taxon>Eukaryota</taxon>
        <taxon>Metazoa</taxon>
        <taxon>Chordata</taxon>
        <taxon>Craniata</taxon>
        <taxon>Vertebrata</taxon>
        <taxon>Euteleostomi</taxon>
        <taxon>Archelosauria</taxon>
        <taxon>Archosauria</taxon>
        <taxon>Crocodylia</taxon>
        <taxon>Alligatoridae</taxon>
        <taxon>Alligatorinae</taxon>
        <taxon>Alligator</taxon>
    </lineage>
</organism>
<dbReference type="AlphaFoldDB" id="A0A151MU74"/>
<reference evidence="1 2" key="1">
    <citation type="journal article" date="2012" name="Genome Biol.">
        <title>Sequencing three crocodilian genomes to illuminate the evolution of archosaurs and amniotes.</title>
        <authorList>
            <person name="St John J.A."/>
            <person name="Braun E.L."/>
            <person name="Isberg S.R."/>
            <person name="Miles L.G."/>
            <person name="Chong A.Y."/>
            <person name="Gongora J."/>
            <person name="Dalzell P."/>
            <person name="Moran C."/>
            <person name="Bed'hom B."/>
            <person name="Abzhanov A."/>
            <person name="Burgess S.C."/>
            <person name="Cooksey A.M."/>
            <person name="Castoe T.A."/>
            <person name="Crawford N.G."/>
            <person name="Densmore L.D."/>
            <person name="Drew J.C."/>
            <person name="Edwards S.V."/>
            <person name="Faircloth B.C."/>
            <person name="Fujita M.K."/>
            <person name="Greenwold M.J."/>
            <person name="Hoffmann F.G."/>
            <person name="Howard J.M."/>
            <person name="Iguchi T."/>
            <person name="Janes D.E."/>
            <person name="Khan S.Y."/>
            <person name="Kohno S."/>
            <person name="de Koning A.J."/>
            <person name="Lance S.L."/>
            <person name="McCarthy F.M."/>
            <person name="McCormack J.E."/>
            <person name="Merchant M.E."/>
            <person name="Peterson D.G."/>
            <person name="Pollock D.D."/>
            <person name="Pourmand N."/>
            <person name="Raney B.J."/>
            <person name="Roessler K.A."/>
            <person name="Sanford J.R."/>
            <person name="Sawyer R.H."/>
            <person name="Schmidt C.J."/>
            <person name="Triplett E.W."/>
            <person name="Tuberville T.D."/>
            <person name="Venegas-Anaya M."/>
            <person name="Howard J.T."/>
            <person name="Jarvis E.D."/>
            <person name="Guillette L.J.Jr."/>
            <person name="Glenn T.C."/>
            <person name="Green R.E."/>
            <person name="Ray D.A."/>
        </authorList>
    </citation>
    <scope>NUCLEOTIDE SEQUENCE [LARGE SCALE GENOMIC DNA]</scope>
    <source>
        <strain evidence="1">KSC_2009_1</strain>
    </source>
</reference>
<sequence length="82" mass="9526">MLHAWSSESDLPPMSGNWYFCNDDPFIAKGEEIMYQPLYGTVLHKPICLAWKMKNGQPIEGNTFYFENGEVHQQFLQRSGVR</sequence>
<evidence type="ECO:0000313" key="1">
    <source>
        <dbReference type="EMBL" id="KYO28004.1"/>
    </source>
</evidence>
<keyword evidence="2" id="KW-1185">Reference proteome</keyword>
<name>A0A151MU74_ALLMI</name>
<evidence type="ECO:0000313" key="2">
    <source>
        <dbReference type="Proteomes" id="UP000050525"/>
    </source>
</evidence>
<accession>A0A151MU74</accession>
<protein>
    <submittedName>
        <fullName evidence="1">Uncharacterized protein</fullName>
    </submittedName>
</protein>
<dbReference type="Proteomes" id="UP000050525">
    <property type="component" value="Unassembled WGS sequence"/>
</dbReference>
<gene>
    <name evidence="1" type="ORF">Y1Q_0014191</name>
</gene>
<dbReference type="EMBL" id="AKHW03005050">
    <property type="protein sequence ID" value="KYO28004.1"/>
    <property type="molecule type" value="Genomic_DNA"/>
</dbReference>